<protein>
    <submittedName>
        <fullName evidence="2">Uncharacterized protein</fullName>
    </submittedName>
</protein>
<gene>
    <name evidence="2" type="ORF">D5086_0000007930</name>
</gene>
<reference evidence="2" key="1">
    <citation type="submission" date="2018-10" db="EMBL/GenBank/DDBJ databases">
        <title>Population genomic analysis revealed the cold adaptation of white poplar.</title>
        <authorList>
            <person name="Liu Y.-J."/>
        </authorList>
    </citation>
    <scope>NUCLEOTIDE SEQUENCE [LARGE SCALE GENOMIC DNA]</scope>
    <source>
        <strain evidence="2">PAL-ZL1</strain>
    </source>
</reference>
<comment type="caution">
    <text evidence="2">The sequence shown here is derived from an EMBL/GenBank/DDBJ whole genome shotgun (WGS) entry which is preliminary data.</text>
</comment>
<sequence length="163" mass="18087">MRIVVSPRENGRAKEENSINSRHGRRVAKMVDVVLVARVRKVDEGAVGWKEPYEAGDGEVIEKTREERSRVCVQGHPLQLGCRTGKIGEREEHLLYTSNMFVNLQRARRCDHLGGASKGSEQLIRGSSPCTDGTSLAGMQIAFITNILLIALCKSSYSRANTY</sequence>
<dbReference type="AlphaFoldDB" id="A0A4U5R2U1"/>
<name>A0A4U5R2U1_POPAL</name>
<feature type="region of interest" description="Disordered" evidence="1">
    <location>
        <begin position="1"/>
        <end position="20"/>
    </location>
</feature>
<accession>A0A4U5R2U1</accession>
<evidence type="ECO:0000313" key="2">
    <source>
        <dbReference type="EMBL" id="TKS17944.1"/>
    </source>
</evidence>
<evidence type="ECO:0000256" key="1">
    <source>
        <dbReference type="SAM" id="MobiDB-lite"/>
    </source>
</evidence>
<proteinExistence type="predicted"/>
<organism evidence="2">
    <name type="scientific">Populus alba</name>
    <name type="common">White poplar</name>
    <dbReference type="NCBI Taxonomy" id="43335"/>
    <lineage>
        <taxon>Eukaryota</taxon>
        <taxon>Viridiplantae</taxon>
        <taxon>Streptophyta</taxon>
        <taxon>Embryophyta</taxon>
        <taxon>Tracheophyta</taxon>
        <taxon>Spermatophyta</taxon>
        <taxon>Magnoliopsida</taxon>
        <taxon>eudicotyledons</taxon>
        <taxon>Gunneridae</taxon>
        <taxon>Pentapetalae</taxon>
        <taxon>rosids</taxon>
        <taxon>fabids</taxon>
        <taxon>Malpighiales</taxon>
        <taxon>Salicaceae</taxon>
        <taxon>Saliceae</taxon>
        <taxon>Populus</taxon>
    </lineage>
</organism>
<dbReference type="EMBL" id="RCHU01000016">
    <property type="protein sequence ID" value="TKS17944.1"/>
    <property type="molecule type" value="Genomic_DNA"/>
</dbReference>